<evidence type="ECO:0000256" key="2">
    <source>
        <dbReference type="ARBA" id="ARBA00022801"/>
    </source>
</evidence>
<dbReference type="PANTHER" id="PTHR35527">
    <property type="entry name" value="CHOLOYLGLYCINE HYDROLASE"/>
    <property type="match status" value="1"/>
</dbReference>
<dbReference type="Gene3D" id="3.60.60.10">
    <property type="entry name" value="Penicillin V Acylase, Chain A"/>
    <property type="match status" value="1"/>
</dbReference>
<evidence type="ECO:0000259" key="3">
    <source>
        <dbReference type="Pfam" id="PF02275"/>
    </source>
</evidence>
<comment type="caution">
    <text evidence="4">The sequence shown here is derived from an EMBL/GenBank/DDBJ whole genome shotgun (WGS) entry which is preliminary data.</text>
</comment>
<keyword evidence="2 4" id="KW-0378">Hydrolase</keyword>
<dbReference type="InterPro" id="IPR052193">
    <property type="entry name" value="Peptidase_C59"/>
</dbReference>
<dbReference type="Proteomes" id="UP000305541">
    <property type="component" value="Unassembled WGS sequence"/>
</dbReference>
<name>A0A5R9BV10_9LACO</name>
<feature type="domain" description="Choloylglycine hydrolase/NAAA C-terminal" evidence="3">
    <location>
        <begin position="2"/>
        <end position="305"/>
    </location>
</feature>
<dbReference type="SUPFAM" id="SSF56235">
    <property type="entry name" value="N-terminal nucleophile aminohydrolases (Ntn hydrolases)"/>
    <property type="match status" value="1"/>
</dbReference>
<dbReference type="OrthoDB" id="9794717at2"/>
<gene>
    <name evidence="4" type="ORF">FEZ51_05345</name>
</gene>
<reference evidence="4 5" key="1">
    <citation type="submission" date="2019-05" db="EMBL/GenBank/DDBJ databases">
        <title>The metagenome of a microbial culture collection derived from dairy environment covers the genomic content of the human microbiome.</title>
        <authorList>
            <person name="Roder T."/>
            <person name="Wuthrich D."/>
            <person name="Sattari Z."/>
            <person name="Von Ah U."/>
            <person name="Bar C."/>
            <person name="Ronchi F."/>
            <person name="Macpherson A.J."/>
            <person name="Ganal-Vonarburg S.C."/>
            <person name="Bruggmann R."/>
            <person name="Vergeres G."/>
        </authorList>
    </citation>
    <scope>NUCLEOTIDE SEQUENCE [LARGE SCALE GENOMIC DNA]</scope>
    <source>
        <strain evidence="4 5">FAM 18815</strain>
    </source>
</reference>
<dbReference type="PANTHER" id="PTHR35527:SF2">
    <property type="entry name" value="HYDROLASE"/>
    <property type="match status" value="1"/>
</dbReference>
<dbReference type="AlphaFoldDB" id="A0A5R9BV10"/>
<dbReference type="EMBL" id="VBTH01000007">
    <property type="protein sequence ID" value="TLQ04487.1"/>
    <property type="molecule type" value="Genomic_DNA"/>
</dbReference>
<comment type="similarity">
    <text evidence="1">Belongs to the peptidase C59 family.</text>
</comment>
<organism evidence="4 5">
    <name type="scientific">Pediococcus stilesii</name>
    <dbReference type="NCBI Taxonomy" id="331679"/>
    <lineage>
        <taxon>Bacteria</taxon>
        <taxon>Bacillati</taxon>
        <taxon>Bacillota</taxon>
        <taxon>Bacilli</taxon>
        <taxon>Lactobacillales</taxon>
        <taxon>Lactobacillaceae</taxon>
        <taxon>Pediococcus</taxon>
    </lineage>
</organism>
<evidence type="ECO:0000256" key="1">
    <source>
        <dbReference type="ARBA" id="ARBA00006625"/>
    </source>
</evidence>
<dbReference type="GO" id="GO:0016787">
    <property type="term" value="F:hydrolase activity"/>
    <property type="evidence" value="ECO:0007669"/>
    <property type="project" value="UniProtKB-KW"/>
</dbReference>
<dbReference type="Pfam" id="PF02275">
    <property type="entry name" value="CBAH"/>
    <property type="match status" value="1"/>
</dbReference>
<dbReference type="InterPro" id="IPR029132">
    <property type="entry name" value="CBAH/NAAA_C"/>
</dbReference>
<accession>A0A5R9BV10</accession>
<evidence type="ECO:0000313" key="4">
    <source>
        <dbReference type="EMBL" id="TLQ04487.1"/>
    </source>
</evidence>
<proteinExistence type="inferred from homology"/>
<dbReference type="RefSeq" id="WP_138474281.1">
    <property type="nucleotide sequence ID" value="NZ_VBTH01000007.1"/>
</dbReference>
<sequence>MCTSIEMTAKNGEVFWGRTMDLSLPMFGELGGEVRSVITSFPVGTEIKSQLKSWSALYSVMGIGIRGTSILYDGINEEGLAGDLQVLFETTSASRAEINQRHQIPVMNAEFVTYILTHYRSVAEIRQNYHKFAVLAESMVVHGKTVTTPIHYNFVDPSGNGVVLEATDSGSFKLYDSVGVMTNSPEYDWHVTNLRNYIGLDKWNFRRNRQYRDGKILKPLDAGIGYGLANLPGSYTSVDRFVRSFMIANMMDEFEAKDGINQLYTAFHSVIIPQGVERNSENNTASEYTRYWIGYDLEKRRLYVQPSVGLAFTSKQLDPQILGIEIEEINTGNCFDQR</sequence>
<dbReference type="InterPro" id="IPR029055">
    <property type="entry name" value="Ntn_hydrolases_N"/>
</dbReference>
<protein>
    <submittedName>
        <fullName evidence="4">Linear amide C-N hydrolase</fullName>
    </submittedName>
</protein>
<evidence type="ECO:0000313" key="5">
    <source>
        <dbReference type="Proteomes" id="UP000305541"/>
    </source>
</evidence>